<reference evidence="2 3" key="1">
    <citation type="journal article" date="2019" name="Int. J. Syst. Evol. Microbiol.">
        <title>The Global Catalogue of Microorganisms (GCM) 10K type strain sequencing project: providing services to taxonomists for standard genome sequencing and annotation.</title>
        <authorList>
            <consortium name="The Broad Institute Genomics Platform"/>
            <consortium name="The Broad Institute Genome Sequencing Center for Infectious Disease"/>
            <person name="Wu L."/>
            <person name="Ma J."/>
        </authorList>
    </citation>
    <scope>NUCLEOTIDE SEQUENCE [LARGE SCALE GENOMIC DNA]</scope>
    <source>
        <strain evidence="2 3">JCM 14942</strain>
    </source>
</reference>
<protein>
    <recommendedName>
        <fullName evidence="4">MFS transporter</fullName>
    </recommendedName>
</protein>
<evidence type="ECO:0000313" key="3">
    <source>
        <dbReference type="Proteomes" id="UP001500842"/>
    </source>
</evidence>
<feature type="transmembrane region" description="Helical" evidence="1">
    <location>
        <begin position="230"/>
        <end position="251"/>
    </location>
</feature>
<evidence type="ECO:0000256" key="1">
    <source>
        <dbReference type="SAM" id="Phobius"/>
    </source>
</evidence>
<feature type="transmembrane region" description="Helical" evidence="1">
    <location>
        <begin position="120"/>
        <end position="142"/>
    </location>
</feature>
<keyword evidence="1" id="KW-0812">Transmembrane</keyword>
<dbReference type="Gene3D" id="1.20.1250.20">
    <property type="entry name" value="MFS general substrate transporter like domains"/>
    <property type="match status" value="1"/>
</dbReference>
<keyword evidence="3" id="KW-1185">Reference proteome</keyword>
<dbReference type="InterPro" id="IPR036259">
    <property type="entry name" value="MFS_trans_sf"/>
</dbReference>
<gene>
    <name evidence="2" type="ORF">GCM10009788_23830</name>
</gene>
<dbReference type="Pfam" id="PF07690">
    <property type="entry name" value="MFS_1"/>
    <property type="match status" value="1"/>
</dbReference>
<dbReference type="RefSeq" id="WP_281285850.1">
    <property type="nucleotide sequence ID" value="NZ_BAAAOR010000017.1"/>
</dbReference>
<feature type="transmembrane region" description="Helical" evidence="1">
    <location>
        <begin position="61"/>
        <end position="81"/>
    </location>
</feature>
<dbReference type="SUPFAM" id="SSF103473">
    <property type="entry name" value="MFS general substrate transporter"/>
    <property type="match status" value="1"/>
</dbReference>
<dbReference type="EMBL" id="BAAAOR010000017">
    <property type="protein sequence ID" value="GAA1519063.1"/>
    <property type="molecule type" value="Genomic_DNA"/>
</dbReference>
<evidence type="ECO:0000313" key="2">
    <source>
        <dbReference type="EMBL" id="GAA1519063.1"/>
    </source>
</evidence>
<dbReference type="InterPro" id="IPR011701">
    <property type="entry name" value="MFS"/>
</dbReference>
<feature type="transmembrane region" description="Helical" evidence="1">
    <location>
        <begin position="31"/>
        <end position="54"/>
    </location>
</feature>
<accession>A0ABN2AJS4</accession>
<feature type="transmembrane region" description="Helical" evidence="1">
    <location>
        <begin position="285"/>
        <end position="307"/>
    </location>
</feature>
<evidence type="ECO:0008006" key="4">
    <source>
        <dbReference type="Google" id="ProtNLM"/>
    </source>
</evidence>
<keyword evidence="1" id="KW-0472">Membrane</keyword>
<sequence length="380" mass="38586">MCIAVTWGPGRNAFGVYVPQFRAELGASTEFIGVVAGGMYGGYGVALLAVGMVVPRFGVRLAVVIGIASAGLGMAVVAASHNSWVTASGLIIAASGAGWTWAPYSNAAAHVADPSTRARVLAVISSGAAGGFLIIGLLSVAAQGRWRLVWGLYAAMAVGALWANRQLPTRGTDPHRGGGTNTNLSQLSLIDCLRMRSARSLFAVATCYGSVSAFYFTFSTDQLVAAGLEQATAGAGLYAAMGLAGLLGLAAGDLIMRWGVDSVCTLTFGGLTGACLFTAAWPSSWIAWMASGSLAGASLMIGSALLAEWNSRTFSAAPTVGFTATLSLLALGSIGGPLVLSQQAAATGIRWAFATASAIAAVVALLPLVRRIASATTRTK</sequence>
<organism evidence="2 3">
    <name type="scientific">Nocardioides humi</name>
    <dbReference type="NCBI Taxonomy" id="449461"/>
    <lineage>
        <taxon>Bacteria</taxon>
        <taxon>Bacillati</taxon>
        <taxon>Actinomycetota</taxon>
        <taxon>Actinomycetes</taxon>
        <taxon>Propionibacteriales</taxon>
        <taxon>Nocardioidaceae</taxon>
        <taxon>Nocardioides</taxon>
    </lineage>
</organism>
<comment type="caution">
    <text evidence="2">The sequence shown here is derived from an EMBL/GenBank/DDBJ whole genome shotgun (WGS) entry which is preliminary data.</text>
</comment>
<feature type="transmembrane region" description="Helical" evidence="1">
    <location>
        <begin position="351"/>
        <end position="369"/>
    </location>
</feature>
<keyword evidence="1" id="KW-1133">Transmembrane helix</keyword>
<dbReference type="CDD" id="cd06174">
    <property type="entry name" value="MFS"/>
    <property type="match status" value="1"/>
</dbReference>
<feature type="transmembrane region" description="Helical" evidence="1">
    <location>
        <begin position="319"/>
        <end position="339"/>
    </location>
</feature>
<dbReference type="Proteomes" id="UP001500842">
    <property type="component" value="Unassembled WGS sequence"/>
</dbReference>
<feature type="transmembrane region" description="Helical" evidence="1">
    <location>
        <begin position="258"/>
        <end position="279"/>
    </location>
</feature>
<feature type="transmembrane region" description="Helical" evidence="1">
    <location>
        <begin position="87"/>
        <end position="108"/>
    </location>
</feature>
<feature type="transmembrane region" description="Helical" evidence="1">
    <location>
        <begin position="200"/>
        <end position="218"/>
    </location>
</feature>
<name>A0ABN2AJS4_9ACTN</name>
<proteinExistence type="predicted"/>
<feature type="transmembrane region" description="Helical" evidence="1">
    <location>
        <begin position="148"/>
        <end position="164"/>
    </location>
</feature>